<dbReference type="PANTHER" id="PTHR44942:SF4">
    <property type="entry name" value="METHYLTRANSFERASE TYPE 11 DOMAIN-CONTAINING PROTEIN"/>
    <property type="match status" value="1"/>
</dbReference>
<dbReference type="Gene3D" id="3.40.50.150">
    <property type="entry name" value="Vaccinia Virus protein VP39"/>
    <property type="match status" value="1"/>
</dbReference>
<keyword evidence="1 3" id="KW-0489">Methyltransferase</keyword>
<accession>A0ABY4T9N1</accession>
<dbReference type="Pfam" id="PF13489">
    <property type="entry name" value="Methyltransf_23"/>
    <property type="match status" value="1"/>
</dbReference>
<keyword evidence="4" id="KW-1185">Reference proteome</keyword>
<protein>
    <submittedName>
        <fullName evidence="3">Class I SAM-dependent methyltransferase</fullName>
    </submittedName>
</protein>
<dbReference type="CDD" id="cd02440">
    <property type="entry name" value="AdoMet_MTases"/>
    <property type="match status" value="1"/>
</dbReference>
<dbReference type="GO" id="GO:0032259">
    <property type="term" value="P:methylation"/>
    <property type="evidence" value="ECO:0007669"/>
    <property type="project" value="UniProtKB-KW"/>
</dbReference>
<sequence>MPILPPGEPALPRSDDPLRARRVAESFGADAERYDRARPHYPGALVEAVLAAAPGRSVLDVGTGTGIVARLFRAAGCTVLGVDPDARMADRARRDGHEVEIAPFEAWDPKGRSVDAVVSGQAWHWVDPVTGAAKAAQALRPGGRLAVFWNDGRPPRDLAGAFAEVYGRLAPDAPAARFWRAAAGKGHPGYAELLARAADGMRAAGAFGEPEVWRFAWERPYTREEWLDQLPTTGGHADLPPAVLDRLSAEVGAAVDAVGGTFTVRYTTVVATAAREGADRA</sequence>
<evidence type="ECO:0000256" key="1">
    <source>
        <dbReference type="ARBA" id="ARBA00022603"/>
    </source>
</evidence>
<dbReference type="SUPFAM" id="SSF53335">
    <property type="entry name" value="S-adenosyl-L-methionine-dependent methyltransferases"/>
    <property type="match status" value="1"/>
</dbReference>
<dbReference type="RefSeq" id="WP_010468078.1">
    <property type="nucleotide sequence ID" value="NZ_CP095474.1"/>
</dbReference>
<evidence type="ECO:0000256" key="2">
    <source>
        <dbReference type="ARBA" id="ARBA00022679"/>
    </source>
</evidence>
<reference evidence="3" key="1">
    <citation type="submission" date="2022-04" db="EMBL/GenBank/DDBJ databases">
        <title>Systematic whole-genome sequencing reveals an unexpected diversity among actinomycetoma pathogens and provides insights into their antibacterial susceptibilities.</title>
        <authorList>
            <person name="Watson A.K."/>
            <person name="Kepplinger B."/>
            <person name="Bakhiet S.M."/>
            <person name="Mhmoud N.A."/>
            <person name="Chapman J."/>
            <person name="Allenby N."/>
            <person name="Mickiewicz K."/>
            <person name="Goodfellow M."/>
            <person name="Fahal A.H."/>
            <person name="Errington J."/>
        </authorList>
    </citation>
    <scope>NUCLEOTIDE SEQUENCE</scope>
    <source>
        <strain evidence="3">SD 504</strain>
    </source>
</reference>
<organism evidence="3 4">
    <name type="scientific">Streptomyces sudanensis</name>
    <dbReference type="NCBI Taxonomy" id="436397"/>
    <lineage>
        <taxon>Bacteria</taxon>
        <taxon>Bacillati</taxon>
        <taxon>Actinomycetota</taxon>
        <taxon>Actinomycetes</taxon>
        <taxon>Kitasatosporales</taxon>
        <taxon>Streptomycetaceae</taxon>
        <taxon>Streptomyces</taxon>
    </lineage>
</organism>
<gene>
    <name evidence="3" type="ORF">MW084_01090</name>
</gene>
<keyword evidence="2" id="KW-0808">Transferase</keyword>
<dbReference type="InterPro" id="IPR051052">
    <property type="entry name" value="Diverse_substrate_MTase"/>
</dbReference>
<proteinExistence type="predicted"/>
<dbReference type="Proteomes" id="UP001056383">
    <property type="component" value="Chromosome"/>
</dbReference>
<name>A0ABY4T9N1_9ACTN</name>
<dbReference type="EMBL" id="CP095474">
    <property type="protein sequence ID" value="URN14744.1"/>
    <property type="molecule type" value="Genomic_DNA"/>
</dbReference>
<dbReference type="GO" id="GO:0008168">
    <property type="term" value="F:methyltransferase activity"/>
    <property type="evidence" value="ECO:0007669"/>
    <property type="project" value="UniProtKB-KW"/>
</dbReference>
<dbReference type="PANTHER" id="PTHR44942">
    <property type="entry name" value="METHYLTRANSF_11 DOMAIN-CONTAINING PROTEIN"/>
    <property type="match status" value="1"/>
</dbReference>
<dbReference type="InterPro" id="IPR029063">
    <property type="entry name" value="SAM-dependent_MTases_sf"/>
</dbReference>
<evidence type="ECO:0000313" key="4">
    <source>
        <dbReference type="Proteomes" id="UP001056383"/>
    </source>
</evidence>
<evidence type="ECO:0000313" key="3">
    <source>
        <dbReference type="EMBL" id="URN14744.1"/>
    </source>
</evidence>